<evidence type="ECO:0000313" key="2">
    <source>
        <dbReference type="Proteomes" id="UP001164250"/>
    </source>
</evidence>
<name>A0ACC1BDJ8_9ROSI</name>
<organism evidence="1 2">
    <name type="scientific">Pistacia atlantica</name>
    <dbReference type="NCBI Taxonomy" id="434234"/>
    <lineage>
        <taxon>Eukaryota</taxon>
        <taxon>Viridiplantae</taxon>
        <taxon>Streptophyta</taxon>
        <taxon>Embryophyta</taxon>
        <taxon>Tracheophyta</taxon>
        <taxon>Spermatophyta</taxon>
        <taxon>Magnoliopsida</taxon>
        <taxon>eudicotyledons</taxon>
        <taxon>Gunneridae</taxon>
        <taxon>Pentapetalae</taxon>
        <taxon>rosids</taxon>
        <taxon>malvids</taxon>
        <taxon>Sapindales</taxon>
        <taxon>Anacardiaceae</taxon>
        <taxon>Pistacia</taxon>
    </lineage>
</organism>
<dbReference type="EMBL" id="CM047901">
    <property type="protein sequence ID" value="KAJ0097065.1"/>
    <property type="molecule type" value="Genomic_DNA"/>
</dbReference>
<evidence type="ECO:0000313" key="1">
    <source>
        <dbReference type="EMBL" id="KAJ0097065.1"/>
    </source>
</evidence>
<dbReference type="Proteomes" id="UP001164250">
    <property type="component" value="Chromosome 5"/>
</dbReference>
<gene>
    <name evidence="1" type="ORF">Patl1_28098</name>
</gene>
<protein>
    <submittedName>
        <fullName evidence="1">Uncharacterized protein</fullName>
    </submittedName>
</protein>
<sequence>MYLGWLSAPSTSSSLDFCKSAYCDAQLPPENLKEFLPRLLPVLLSNMFYADDDESLLEAEEDESLPNRD</sequence>
<keyword evidence="2" id="KW-1185">Reference proteome</keyword>
<proteinExistence type="predicted"/>
<reference evidence="2" key="1">
    <citation type="journal article" date="2023" name="G3 (Bethesda)">
        <title>Genome assembly and association tests identify interacting loci associated with vigor, precocity, and sex in interspecific pistachio rootstocks.</title>
        <authorList>
            <person name="Palmer W."/>
            <person name="Jacygrad E."/>
            <person name="Sagayaradj S."/>
            <person name="Cavanaugh K."/>
            <person name="Han R."/>
            <person name="Bertier L."/>
            <person name="Beede B."/>
            <person name="Kafkas S."/>
            <person name="Golino D."/>
            <person name="Preece J."/>
            <person name="Michelmore R."/>
        </authorList>
    </citation>
    <scope>NUCLEOTIDE SEQUENCE [LARGE SCALE GENOMIC DNA]</scope>
</reference>
<comment type="caution">
    <text evidence="1">The sequence shown here is derived from an EMBL/GenBank/DDBJ whole genome shotgun (WGS) entry which is preliminary data.</text>
</comment>
<accession>A0ACC1BDJ8</accession>